<organism evidence="1 2">
    <name type="scientific">Palleniella muris</name>
    <dbReference type="NCBI Taxonomy" id="3038145"/>
    <lineage>
        <taxon>Bacteria</taxon>
        <taxon>Pseudomonadati</taxon>
        <taxon>Bacteroidota</taxon>
        <taxon>Bacteroidia</taxon>
        <taxon>Bacteroidales</taxon>
        <taxon>Prevotellaceae</taxon>
        <taxon>Palleniella</taxon>
    </lineage>
</organism>
<dbReference type="Proteomes" id="UP000308886">
    <property type="component" value="Unassembled WGS sequence"/>
</dbReference>
<sequence length="191" mass="22176">MWGINKFLRAVIFPKEKNQEEMMNENDFSGRYAIGKVRQIAEELSCDGAEIKLLMDWLQHSSDKRVRMNAAWVLNNMDRKTRTRLLLPYRDELTDLAMCDLPFRRKMILSLLLDFPVDNNPRIDLLDYCLGHLCDEKESPSSRAFMIYLAAKMCKPYPELYAELLNMLDMLPAVLPPSIACAKRKVKGNMP</sequence>
<comment type="caution">
    <text evidence="1">The sequence shown here is derived from an EMBL/GenBank/DDBJ whole genome shotgun (WGS) entry which is preliminary data.</text>
</comment>
<evidence type="ECO:0000313" key="2">
    <source>
        <dbReference type="Proteomes" id="UP000308886"/>
    </source>
</evidence>
<gene>
    <name evidence="1" type="ORF">E5358_08840</name>
</gene>
<proteinExistence type="predicted"/>
<dbReference type="EMBL" id="SRZC01000013">
    <property type="protein sequence ID" value="TGX81838.1"/>
    <property type="molecule type" value="Genomic_DNA"/>
</dbReference>
<accession>A0AC61QPJ1</accession>
<protein>
    <submittedName>
        <fullName evidence="1">Uncharacterized protein</fullName>
    </submittedName>
</protein>
<keyword evidence="2" id="KW-1185">Reference proteome</keyword>
<reference evidence="1" key="1">
    <citation type="submission" date="2019-04" db="EMBL/GenBank/DDBJ databases">
        <title>Microbes associate with the intestines of laboratory mice.</title>
        <authorList>
            <person name="Navarre W."/>
            <person name="Wong E."/>
            <person name="Huang K."/>
            <person name="Tropini C."/>
            <person name="Ng K."/>
            <person name="Yu B."/>
        </authorList>
    </citation>
    <scope>NUCLEOTIDE SEQUENCE</scope>
    <source>
        <strain evidence="1">NM73_A23</strain>
    </source>
</reference>
<evidence type="ECO:0000313" key="1">
    <source>
        <dbReference type="EMBL" id="TGX81838.1"/>
    </source>
</evidence>
<name>A0AC61QPJ1_9BACT</name>